<dbReference type="RefSeq" id="WP_028384917.1">
    <property type="nucleotide sequence ID" value="NZ_CAAAJG010000045.1"/>
</dbReference>
<evidence type="ECO:0000259" key="2">
    <source>
        <dbReference type="Pfam" id="PF16024"/>
    </source>
</evidence>
<evidence type="ECO:0000313" key="7">
    <source>
        <dbReference type="Proteomes" id="UP000054985"/>
    </source>
</evidence>
<dbReference type="OrthoDB" id="5646881at2"/>
<organism evidence="6 8">
    <name type="scientific">Legionella moravica</name>
    <dbReference type="NCBI Taxonomy" id="39962"/>
    <lineage>
        <taxon>Bacteria</taxon>
        <taxon>Pseudomonadati</taxon>
        <taxon>Pseudomonadota</taxon>
        <taxon>Gammaproteobacteria</taxon>
        <taxon>Legionellales</taxon>
        <taxon>Legionellaceae</taxon>
        <taxon>Legionella</taxon>
    </lineage>
</organism>
<reference evidence="5 7" key="1">
    <citation type="submission" date="2015-11" db="EMBL/GenBank/DDBJ databases">
        <title>Genomic analysis of 38 Legionella species identifies large and diverse effector repertoires.</title>
        <authorList>
            <person name="Burstein D."/>
            <person name="Amaro F."/>
            <person name="Zusman T."/>
            <person name="Lifshitz Z."/>
            <person name="Cohen O."/>
            <person name="Gilbert J.A."/>
            <person name="Pupko T."/>
            <person name="Shuman H.A."/>
            <person name="Segal G."/>
        </authorList>
    </citation>
    <scope>NUCLEOTIDE SEQUENCE [LARGE SCALE GENOMIC DNA]</scope>
    <source>
        <strain evidence="5 7">ATCC 43877</strain>
    </source>
</reference>
<dbReference type="Proteomes" id="UP000254040">
    <property type="component" value="Unassembled WGS sequence"/>
</dbReference>
<dbReference type="EMBL" id="LNYN01000041">
    <property type="protein sequence ID" value="KTD31175.1"/>
    <property type="molecule type" value="Genomic_DNA"/>
</dbReference>
<gene>
    <name evidence="5" type="ORF">Lmor_2782</name>
    <name evidence="6" type="ORF">NCTC12239_02144</name>
</gene>
<dbReference type="Pfam" id="PF20943">
    <property type="entry name" value="DUF4785_3rd"/>
    <property type="match status" value="1"/>
</dbReference>
<reference evidence="6 8" key="2">
    <citation type="submission" date="2018-06" db="EMBL/GenBank/DDBJ databases">
        <authorList>
            <consortium name="Pathogen Informatics"/>
            <person name="Doyle S."/>
        </authorList>
    </citation>
    <scope>NUCLEOTIDE SEQUENCE [LARGE SCALE GENOMIC DNA]</scope>
    <source>
        <strain evidence="6 8">NCTC12239</strain>
    </source>
</reference>
<dbReference type="AlphaFoldDB" id="A0A378K5S7"/>
<evidence type="ECO:0008006" key="9">
    <source>
        <dbReference type="Google" id="ProtNLM"/>
    </source>
</evidence>
<keyword evidence="1" id="KW-0732">Signal</keyword>
<feature type="signal peptide" evidence="1">
    <location>
        <begin position="1"/>
        <end position="19"/>
    </location>
</feature>
<proteinExistence type="predicted"/>
<dbReference type="Pfam" id="PF20942">
    <property type="entry name" value="DUF4785_2nd"/>
    <property type="match status" value="1"/>
</dbReference>
<dbReference type="Pfam" id="PF16024">
    <property type="entry name" value="DUF4785_1st"/>
    <property type="match status" value="1"/>
</dbReference>
<dbReference type="Proteomes" id="UP000054985">
    <property type="component" value="Unassembled WGS sequence"/>
</dbReference>
<dbReference type="Gene3D" id="2.60.120.1370">
    <property type="match status" value="1"/>
</dbReference>
<evidence type="ECO:0000259" key="4">
    <source>
        <dbReference type="Pfam" id="PF20943"/>
    </source>
</evidence>
<feature type="domain" description="DUF4785" evidence="3">
    <location>
        <begin position="177"/>
        <end position="281"/>
    </location>
</feature>
<keyword evidence="7" id="KW-1185">Reference proteome</keyword>
<evidence type="ECO:0000313" key="6">
    <source>
        <dbReference type="EMBL" id="STX63201.1"/>
    </source>
</evidence>
<feature type="chain" id="PRO_5016674048" description="DUF4785 domain-containing protein" evidence="1">
    <location>
        <begin position="20"/>
        <end position="391"/>
    </location>
</feature>
<sequence>MKTIQFVLISAFCFTQAHALTLPRQPVKSYECDVCSQLSHENLQDKWSISNEPLDQKINNSQKSYGYKERISMEQLRAGVKITTTAPGAIVRITPMQNKLVPQLSIKTPKNQLLSLQDASALYSQDEPFGDKTLSTKHQTMLQIKPELGFGTFILKSDEVSLKDADSYLINVYDKFSPTYLEVQTDALHYQYGDKLTAQISLIDDYADYDVFDINATLIGPGGQYFPLDISKIKKNQFEATALLNSETNDHGENWYVEVNIQSEYGHQLVRRSGHTAFSYSVPSASMLNVKKLSSKPLTFVATLDVATASRYALQSVLYRKNNKGEAIPVETSQRAQWLEPGKQIIQFTFDNSNQLSDDNLYLGYLRLIDYGQLKTVYQYNQPIKLTQLVE</sequence>
<evidence type="ECO:0000313" key="8">
    <source>
        <dbReference type="Proteomes" id="UP000254040"/>
    </source>
</evidence>
<dbReference type="InterPro" id="IPR031979">
    <property type="entry name" value="DUF4785_N"/>
</dbReference>
<feature type="domain" description="DUF4785" evidence="4">
    <location>
        <begin position="284"/>
        <end position="386"/>
    </location>
</feature>
<evidence type="ECO:0000313" key="5">
    <source>
        <dbReference type="EMBL" id="KTD31175.1"/>
    </source>
</evidence>
<dbReference type="InterPro" id="IPR048296">
    <property type="entry name" value="DUF4785_central"/>
</dbReference>
<feature type="domain" description="DUF4785" evidence="2">
    <location>
        <begin position="35"/>
        <end position="174"/>
    </location>
</feature>
<accession>A0A378K5S7</accession>
<dbReference type="EMBL" id="UGOG01000001">
    <property type="protein sequence ID" value="STX63201.1"/>
    <property type="molecule type" value="Genomic_DNA"/>
</dbReference>
<evidence type="ECO:0000259" key="3">
    <source>
        <dbReference type="Pfam" id="PF20942"/>
    </source>
</evidence>
<dbReference type="Gene3D" id="2.60.40.1930">
    <property type="match status" value="1"/>
</dbReference>
<evidence type="ECO:0000256" key="1">
    <source>
        <dbReference type="SAM" id="SignalP"/>
    </source>
</evidence>
<protein>
    <recommendedName>
        <fullName evidence="9">DUF4785 domain-containing protein</fullName>
    </recommendedName>
</protein>
<dbReference type="InterPro" id="IPR048295">
    <property type="entry name" value="DUF4785_C"/>
</dbReference>
<name>A0A378K5S7_9GAMM</name>
<dbReference type="STRING" id="39962.Lmor_2782"/>